<evidence type="ECO:0000313" key="4">
    <source>
        <dbReference type="Proteomes" id="UP000604481"/>
    </source>
</evidence>
<keyword evidence="3" id="KW-0067">ATP-binding</keyword>
<feature type="domain" description="Histidine kinase/HSP90-like ATPase" evidence="2">
    <location>
        <begin position="15"/>
        <end position="137"/>
    </location>
</feature>
<dbReference type="GO" id="GO:0004674">
    <property type="term" value="F:protein serine/threonine kinase activity"/>
    <property type="evidence" value="ECO:0007669"/>
    <property type="project" value="UniProtKB-KW"/>
</dbReference>
<keyword evidence="1" id="KW-0418">Kinase</keyword>
<dbReference type="AlphaFoldDB" id="A0A8J7FJJ7"/>
<dbReference type="EMBL" id="JADFUA010000001">
    <property type="protein sequence ID" value="MBE9607994.1"/>
    <property type="molecule type" value="Genomic_DNA"/>
</dbReference>
<evidence type="ECO:0000256" key="1">
    <source>
        <dbReference type="ARBA" id="ARBA00022527"/>
    </source>
</evidence>
<dbReference type="Gene3D" id="3.30.565.10">
    <property type="entry name" value="Histidine kinase-like ATPase, C-terminal domain"/>
    <property type="match status" value="1"/>
</dbReference>
<proteinExistence type="predicted"/>
<accession>A0A8J7FJJ7</accession>
<organism evidence="3 4">
    <name type="scientific">Chitinilyticum piscinae</name>
    <dbReference type="NCBI Taxonomy" id="2866724"/>
    <lineage>
        <taxon>Bacteria</taxon>
        <taxon>Pseudomonadati</taxon>
        <taxon>Pseudomonadota</taxon>
        <taxon>Betaproteobacteria</taxon>
        <taxon>Neisseriales</taxon>
        <taxon>Chitinibacteraceae</taxon>
        <taxon>Chitinilyticum</taxon>
    </lineage>
</organism>
<protein>
    <submittedName>
        <fullName evidence="3">ATP-binding protein</fullName>
    </submittedName>
</protein>
<dbReference type="RefSeq" id="WP_194114501.1">
    <property type="nucleotide sequence ID" value="NZ_JADFUA010000001.1"/>
</dbReference>
<dbReference type="PANTHER" id="PTHR35526:SF3">
    <property type="entry name" value="ANTI-SIGMA-F FACTOR RSBW"/>
    <property type="match status" value="1"/>
</dbReference>
<name>A0A8J7FJJ7_9NEIS</name>
<dbReference type="Proteomes" id="UP000604481">
    <property type="component" value="Unassembled WGS sequence"/>
</dbReference>
<dbReference type="GO" id="GO:0005524">
    <property type="term" value="F:ATP binding"/>
    <property type="evidence" value="ECO:0007669"/>
    <property type="project" value="UniProtKB-KW"/>
</dbReference>
<comment type="caution">
    <text evidence="3">The sequence shown here is derived from an EMBL/GenBank/DDBJ whole genome shotgun (WGS) entry which is preliminary data.</text>
</comment>
<evidence type="ECO:0000259" key="2">
    <source>
        <dbReference type="Pfam" id="PF13581"/>
    </source>
</evidence>
<evidence type="ECO:0000313" key="3">
    <source>
        <dbReference type="EMBL" id="MBE9607994.1"/>
    </source>
</evidence>
<dbReference type="PANTHER" id="PTHR35526">
    <property type="entry name" value="ANTI-SIGMA-F FACTOR RSBW-RELATED"/>
    <property type="match status" value="1"/>
</dbReference>
<dbReference type="Pfam" id="PF13581">
    <property type="entry name" value="HATPase_c_2"/>
    <property type="match status" value="1"/>
</dbReference>
<keyword evidence="1" id="KW-0808">Transferase</keyword>
<dbReference type="InterPro" id="IPR050267">
    <property type="entry name" value="Anti-sigma-factor_SerPK"/>
</dbReference>
<keyword evidence="3" id="KW-0547">Nucleotide-binding</keyword>
<reference evidence="3 4" key="1">
    <citation type="submission" date="2020-10" db="EMBL/GenBank/DDBJ databases">
        <title>The genome sequence of Chitinilyticum litopenaei 4Y14.</title>
        <authorList>
            <person name="Liu Y."/>
        </authorList>
    </citation>
    <scope>NUCLEOTIDE SEQUENCE [LARGE SCALE GENOMIC DNA]</scope>
    <source>
        <strain evidence="3 4">4Y14</strain>
    </source>
</reference>
<keyword evidence="1" id="KW-0723">Serine/threonine-protein kinase</keyword>
<dbReference type="CDD" id="cd16936">
    <property type="entry name" value="HATPase_RsbW-like"/>
    <property type="match status" value="1"/>
</dbReference>
<dbReference type="InterPro" id="IPR036890">
    <property type="entry name" value="HATPase_C_sf"/>
</dbReference>
<gene>
    <name evidence="3" type="ORF">INR99_01405</name>
</gene>
<dbReference type="SUPFAM" id="SSF55874">
    <property type="entry name" value="ATPase domain of HSP90 chaperone/DNA topoisomerase II/histidine kinase"/>
    <property type="match status" value="1"/>
</dbReference>
<sequence>MTTSDDKVLEYRLNSDLAAIAGLAEAVTAFLAQTPRIAMQVNLCLDELLTNTILHGFAGASGHEIAVSLKLAGDWLEIVISDDAPAFDPFTEVAPPDLDAELDDRIPGGLGVHFVRSLMDDYRLVREDGRNRILLRKNLPV</sequence>
<dbReference type="InterPro" id="IPR003594">
    <property type="entry name" value="HATPase_dom"/>
</dbReference>
<keyword evidence="4" id="KW-1185">Reference proteome</keyword>